<keyword evidence="2" id="KW-1185">Reference proteome</keyword>
<evidence type="ECO:0000313" key="2">
    <source>
        <dbReference type="Proteomes" id="UP000306402"/>
    </source>
</evidence>
<dbReference type="Proteomes" id="UP000306402">
    <property type="component" value="Unassembled WGS sequence"/>
</dbReference>
<dbReference type="RefSeq" id="WP_138363752.1">
    <property type="nucleotide sequence ID" value="NZ_VCEJ01000002.1"/>
</dbReference>
<dbReference type="OrthoDB" id="307997at2"/>
<evidence type="ECO:0008006" key="3">
    <source>
        <dbReference type="Google" id="ProtNLM"/>
    </source>
</evidence>
<evidence type="ECO:0000313" key="1">
    <source>
        <dbReference type="EMBL" id="TLV02541.1"/>
    </source>
</evidence>
<sequence>MTAQTLNTQLLELYQKYTASIYAQTWEDNVSAPLLMHVFDEYCEMENKILFVGQETFGWHSMSAKPNVSELLLMYKGFQLGKPSELREGRKQRILSSPFWNFCRSCFYDLNRNVGGVTNKTNGFLWTNISKFDCNSTTPSYDLQERNKEGFELLKAEITILKPDVVVFLTGSKYDNRIDAVFNPIRKIILPEGYLYQLSTADGSLPPRTFQTKHPRTLLGSRRNKMPNRYREVLGKVGEWAFC</sequence>
<organism evidence="1 2">
    <name type="scientific">Dyadobacter luticola</name>
    <dbReference type="NCBI Taxonomy" id="1979387"/>
    <lineage>
        <taxon>Bacteria</taxon>
        <taxon>Pseudomonadati</taxon>
        <taxon>Bacteroidota</taxon>
        <taxon>Cytophagia</taxon>
        <taxon>Cytophagales</taxon>
        <taxon>Spirosomataceae</taxon>
        <taxon>Dyadobacter</taxon>
    </lineage>
</organism>
<dbReference type="AlphaFoldDB" id="A0A5R9L292"/>
<accession>A0A5R9L292</accession>
<reference evidence="1 2" key="1">
    <citation type="submission" date="2019-05" db="EMBL/GenBank/DDBJ databases">
        <authorList>
            <person name="Qu J.-H."/>
        </authorList>
    </citation>
    <scope>NUCLEOTIDE SEQUENCE [LARGE SCALE GENOMIC DNA]</scope>
    <source>
        <strain evidence="1 2">T17</strain>
    </source>
</reference>
<name>A0A5R9L292_9BACT</name>
<dbReference type="EMBL" id="VCEJ01000002">
    <property type="protein sequence ID" value="TLV02541.1"/>
    <property type="molecule type" value="Genomic_DNA"/>
</dbReference>
<gene>
    <name evidence="1" type="ORF">FEN17_02660</name>
</gene>
<proteinExistence type="predicted"/>
<comment type="caution">
    <text evidence="1">The sequence shown here is derived from an EMBL/GenBank/DDBJ whole genome shotgun (WGS) entry which is preliminary data.</text>
</comment>
<protein>
    <recommendedName>
        <fullName evidence="3">Uracil-DNA glycosylase-like domain-containing protein</fullName>
    </recommendedName>
</protein>